<dbReference type="InterPro" id="IPR001452">
    <property type="entry name" value="SH3_domain"/>
</dbReference>
<keyword evidence="1" id="KW-0728">SH3 domain</keyword>
<proteinExistence type="predicted"/>
<evidence type="ECO:0000259" key="2">
    <source>
        <dbReference type="PROSITE" id="PS50002"/>
    </source>
</evidence>
<dbReference type="SMART" id="SM00326">
    <property type="entry name" value="SH3"/>
    <property type="match status" value="2"/>
</dbReference>
<feature type="domain" description="SH3" evidence="2">
    <location>
        <begin position="59"/>
        <end position="115"/>
    </location>
</feature>
<dbReference type="SUPFAM" id="SSF50044">
    <property type="entry name" value="SH3-domain"/>
    <property type="match status" value="1"/>
</dbReference>
<evidence type="ECO:0000313" key="3">
    <source>
        <dbReference type="EMBL" id="MDG0815820.1"/>
    </source>
</evidence>
<dbReference type="Pfam" id="PF07653">
    <property type="entry name" value="SH3_2"/>
    <property type="match status" value="2"/>
</dbReference>
<dbReference type="Proteomes" id="UP001152321">
    <property type="component" value="Unassembled WGS sequence"/>
</dbReference>
<reference evidence="3" key="1">
    <citation type="submission" date="2022-08" db="EMBL/GenBank/DDBJ databases">
        <title>Novel Bdellovibrio Species Isolated from Svalbard: Designation Bdellovibrio svalbardensis.</title>
        <authorList>
            <person name="Mitchell R.J."/>
            <person name="Choi S.Y."/>
        </authorList>
    </citation>
    <scope>NUCLEOTIDE SEQUENCE</scope>
    <source>
        <strain evidence="3">PAP01</strain>
    </source>
</reference>
<keyword evidence="4" id="KW-1185">Reference proteome</keyword>
<comment type="caution">
    <text evidence="3">The sequence shown here is derived from an EMBL/GenBank/DDBJ whole genome shotgun (WGS) entry which is preliminary data.</text>
</comment>
<dbReference type="InterPro" id="IPR036028">
    <property type="entry name" value="SH3-like_dom_sf"/>
</dbReference>
<dbReference type="EMBL" id="JANRMI010000002">
    <property type="protein sequence ID" value="MDG0815820.1"/>
    <property type="molecule type" value="Genomic_DNA"/>
</dbReference>
<sequence>MIYEVVETYEVVYTSPIRLKVGEDVTITERETNPEWLGWVFCLDANGTSGWVSEKYLQINGNFGQVIKNYDATELGVEKGESVSLINEEFGWAWVKNSAGNEGWVPLKNLRAVSEQTKTSKRSRFSDKSLDVLVTMIFQGIKDVSTHIKMDEVGYIRIAATAHSSVKDFFLYGCTDEVMKVATAALRWSELLSESKEDLIQQDVTERVSRVVLEAIHDEMQMWNRKLTEILVDQILFKTTNDQEYYKLYFYCSSLETLRRVQKDFKEFYGFESGNVQHQIDYDISAIKSILSNIDIKRAWFLDKGFDPKKFDTNSKRILKSANARIKEAFALATPQQKLALGISYERGYSAPSRAIHASIGQFFGEVSSEKAKALFGKNIVTARHVILGCHNLLETQPKGLMGMMEKSEERDEAGDKVVKALSADYQLGDIVSAYGEICLVTDKRVSAFGYTSYEVEFLFKPMLPNLLKDYFPAQYIQMIAPRAKLIPTIQKIFSDMGLDPGKVTDDLVSQAIKQMCKDLGEELFLKSFRLKRVIRK</sequence>
<evidence type="ECO:0000313" key="4">
    <source>
        <dbReference type="Proteomes" id="UP001152321"/>
    </source>
</evidence>
<organism evidence="3 4">
    <name type="scientific">Bdellovibrio svalbardensis</name>
    <dbReference type="NCBI Taxonomy" id="2972972"/>
    <lineage>
        <taxon>Bacteria</taxon>
        <taxon>Pseudomonadati</taxon>
        <taxon>Bdellovibrionota</taxon>
        <taxon>Bdellovibrionia</taxon>
        <taxon>Bdellovibrionales</taxon>
        <taxon>Pseudobdellovibrionaceae</taxon>
        <taxon>Bdellovibrio</taxon>
    </lineage>
</organism>
<name>A0ABT6DG46_9BACT</name>
<dbReference type="RefSeq" id="WP_277577299.1">
    <property type="nucleotide sequence ID" value="NZ_JANRMI010000002.1"/>
</dbReference>
<evidence type="ECO:0000256" key="1">
    <source>
        <dbReference type="ARBA" id="ARBA00022443"/>
    </source>
</evidence>
<dbReference type="PROSITE" id="PS50002">
    <property type="entry name" value="SH3"/>
    <property type="match status" value="1"/>
</dbReference>
<accession>A0ABT6DG46</accession>
<protein>
    <submittedName>
        <fullName evidence="3">SH3 domain-containing protein</fullName>
    </submittedName>
</protein>
<gene>
    <name evidence="3" type="ORF">NWE73_05570</name>
</gene>
<dbReference type="Gene3D" id="2.30.30.40">
    <property type="entry name" value="SH3 Domains"/>
    <property type="match status" value="1"/>
</dbReference>